<gene>
    <name evidence="3" type="ORF">Sdiek1_1226</name>
</gene>
<feature type="transmembrane region" description="Helical" evidence="1">
    <location>
        <begin position="162"/>
        <end position="179"/>
    </location>
</feature>
<accession>A0A1Y0HK07</accession>
<keyword evidence="1" id="KW-1133">Transmembrane helix</keyword>
<dbReference type="KEGG" id="suls:Sdiek1_1226"/>
<dbReference type="Pfam" id="PF09335">
    <property type="entry name" value="VTT_dom"/>
    <property type="match status" value="1"/>
</dbReference>
<evidence type="ECO:0000259" key="2">
    <source>
        <dbReference type="Pfam" id="PF09335"/>
    </source>
</evidence>
<dbReference type="GO" id="GO:0005886">
    <property type="term" value="C:plasma membrane"/>
    <property type="evidence" value="ECO:0007669"/>
    <property type="project" value="TreeGrafter"/>
</dbReference>
<dbReference type="Proteomes" id="UP000196005">
    <property type="component" value="Chromosome"/>
</dbReference>
<evidence type="ECO:0000313" key="4">
    <source>
        <dbReference type="Proteomes" id="UP000196005"/>
    </source>
</evidence>
<name>A0A1Y0HK07_9BACT</name>
<reference evidence="4" key="1">
    <citation type="submission" date="2017-05" db="EMBL/GenBank/DDBJ databases">
        <title>Dechlorination kinetics govern the competition between two new strains of the genus Sulfurospirillum.</title>
        <authorList>
            <person name="Buttet G.F."/>
            <person name="Murray A.M."/>
            <person name="Goris T."/>
            <person name="Burion M."/>
            <person name="Lin B."/>
            <person name="Rolle M."/>
            <person name="Maillard J."/>
        </authorList>
    </citation>
    <scope>NUCLEOTIDE SEQUENCE [LARGE SCALE GENOMIC DNA]</scope>
    <source>
        <strain evidence="4">SL2-1</strain>
    </source>
</reference>
<evidence type="ECO:0000256" key="1">
    <source>
        <dbReference type="SAM" id="Phobius"/>
    </source>
</evidence>
<feature type="transmembrane region" description="Helical" evidence="1">
    <location>
        <begin position="12"/>
        <end position="36"/>
    </location>
</feature>
<organism evidence="3 4">
    <name type="scientific">Sulfurospirillum diekertiae</name>
    <dbReference type="NCBI Taxonomy" id="1854492"/>
    <lineage>
        <taxon>Bacteria</taxon>
        <taxon>Pseudomonadati</taxon>
        <taxon>Campylobacterota</taxon>
        <taxon>Epsilonproteobacteria</taxon>
        <taxon>Campylobacterales</taxon>
        <taxon>Sulfurospirillaceae</taxon>
        <taxon>Sulfurospirillum</taxon>
    </lineage>
</organism>
<dbReference type="InterPro" id="IPR032816">
    <property type="entry name" value="VTT_dom"/>
</dbReference>
<keyword evidence="1" id="KW-0472">Membrane</keyword>
<feature type="transmembrane region" description="Helical" evidence="1">
    <location>
        <begin position="124"/>
        <end position="142"/>
    </location>
</feature>
<dbReference type="InterPro" id="IPR051311">
    <property type="entry name" value="DedA_domain"/>
</dbReference>
<keyword evidence="4" id="KW-1185">Reference proteome</keyword>
<dbReference type="OrthoDB" id="948134at2"/>
<protein>
    <submittedName>
        <fullName evidence="3">Inner membrane protein YohD</fullName>
    </submittedName>
</protein>
<keyword evidence="1" id="KW-0812">Transmembrane</keyword>
<dbReference type="AlphaFoldDB" id="A0A1Y0HK07"/>
<dbReference type="RefSeq" id="WP_087438358.1">
    <property type="nucleotide sequence ID" value="NZ_CP021416.1"/>
</dbReference>
<evidence type="ECO:0000313" key="3">
    <source>
        <dbReference type="EMBL" id="ARU48392.1"/>
    </source>
</evidence>
<dbReference type="PANTHER" id="PTHR42709:SF2">
    <property type="entry name" value="INNER MEMBRANE PROTEIN YOHD"/>
    <property type="match status" value="1"/>
</dbReference>
<dbReference type="PANTHER" id="PTHR42709">
    <property type="entry name" value="ALKALINE PHOSPHATASE LIKE PROTEIN"/>
    <property type="match status" value="1"/>
</dbReference>
<feature type="domain" description="VTT" evidence="2">
    <location>
        <begin position="26"/>
        <end position="139"/>
    </location>
</feature>
<feature type="transmembrane region" description="Helical" evidence="1">
    <location>
        <begin position="42"/>
        <end position="62"/>
    </location>
</feature>
<proteinExistence type="predicted"/>
<dbReference type="EMBL" id="CP021416">
    <property type="protein sequence ID" value="ARU48392.1"/>
    <property type="molecule type" value="Genomic_DNA"/>
</dbReference>
<sequence>MEDILSSLTTYGYIILFLYSFGGGMLAIIAAGVLSYAGKMDLTTSIVVAAFANVIGSSFLFYMGRYNKKALMPYIKDHRRKLALSHILMKKYGDKIIFLQKFIYGLKTLVPMTIGLTKYPQTKFHIINTISAILWAVILGIGSYKIGDILMRIANYFSENTMLAPLILLSIIGIIWFYFQYATKKKN</sequence>